<keyword evidence="3" id="KW-1185">Reference proteome</keyword>
<reference evidence="2 3" key="1">
    <citation type="submission" date="2023-07" db="EMBL/GenBank/DDBJ databases">
        <title>Sorghum-associated microbial communities from plants grown in Nebraska, USA.</title>
        <authorList>
            <person name="Schachtman D."/>
        </authorList>
    </citation>
    <scope>NUCLEOTIDE SEQUENCE [LARGE SCALE GENOMIC DNA]</scope>
    <source>
        <strain evidence="2 3">596</strain>
    </source>
</reference>
<dbReference type="EMBL" id="JAVDSJ010000008">
    <property type="protein sequence ID" value="MDR6586654.1"/>
    <property type="molecule type" value="Genomic_DNA"/>
</dbReference>
<organism evidence="2 3">
    <name type="scientific">Herbaspirillum frisingense</name>
    <dbReference type="NCBI Taxonomy" id="92645"/>
    <lineage>
        <taxon>Bacteria</taxon>
        <taxon>Pseudomonadati</taxon>
        <taxon>Pseudomonadota</taxon>
        <taxon>Betaproteobacteria</taxon>
        <taxon>Burkholderiales</taxon>
        <taxon>Oxalobacteraceae</taxon>
        <taxon>Herbaspirillum</taxon>
    </lineage>
</organism>
<evidence type="ECO:0000256" key="1">
    <source>
        <dbReference type="SAM" id="MobiDB-lite"/>
    </source>
</evidence>
<proteinExistence type="predicted"/>
<sequence>MKLSYRISAAPACRVRRTGLDGRSRPGAKRGTHFTPVNPSYPQVDRQKSLKNLNYPQAAQQRIVTLTPESP</sequence>
<name>A0ABU1PLB2_9BURK</name>
<dbReference type="RefSeq" id="WP_146012878.1">
    <property type="nucleotide sequence ID" value="NZ_JAVDSJ010000008.1"/>
</dbReference>
<gene>
    <name evidence="2" type="ORF">J2W50_004885</name>
</gene>
<feature type="region of interest" description="Disordered" evidence="1">
    <location>
        <begin position="18"/>
        <end position="43"/>
    </location>
</feature>
<comment type="caution">
    <text evidence="2">The sequence shown here is derived from an EMBL/GenBank/DDBJ whole genome shotgun (WGS) entry which is preliminary data.</text>
</comment>
<evidence type="ECO:0000313" key="3">
    <source>
        <dbReference type="Proteomes" id="UP001260715"/>
    </source>
</evidence>
<evidence type="ECO:0000313" key="2">
    <source>
        <dbReference type="EMBL" id="MDR6586654.1"/>
    </source>
</evidence>
<accession>A0ABU1PLB2</accession>
<dbReference type="Proteomes" id="UP001260715">
    <property type="component" value="Unassembled WGS sequence"/>
</dbReference>
<protein>
    <submittedName>
        <fullName evidence="2">Uncharacterized protein</fullName>
    </submittedName>
</protein>